<accession>A0A6C0GED8</accession>
<dbReference type="RefSeq" id="WP_162442397.1">
    <property type="nucleotide sequence ID" value="NZ_CP048222.1"/>
</dbReference>
<dbReference type="PROSITE" id="PS51257">
    <property type="entry name" value="PROKAR_LIPOPROTEIN"/>
    <property type="match status" value="1"/>
</dbReference>
<dbReference type="Pfam" id="PF07980">
    <property type="entry name" value="SusD_RagB"/>
    <property type="match status" value="1"/>
</dbReference>
<evidence type="ECO:0000313" key="8">
    <source>
        <dbReference type="EMBL" id="QHT66336.1"/>
    </source>
</evidence>
<dbReference type="GO" id="GO:0009279">
    <property type="term" value="C:cell outer membrane"/>
    <property type="evidence" value="ECO:0007669"/>
    <property type="project" value="UniProtKB-SubCell"/>
</dbReference>
<evidence type="ECO:0000313" key="9">
    <source>
        <dbReference type="Proteomes" id="UP000480178"/>
    </source>
</evidence>
<comment type="subcellular location">
    <subcellularLocation>
        <location evidence="1">Cell outer membrane</location>
    </subcellularLocation>
</comment>
<dbReference type="InterPro" id="IPR033985">
    <property type="entry name" value="SusD-like_N"/>
</dbReference>
<dbReference type="Proteomes" id="UP000480178">
    <property type="component" value="Chromosome"/>
</dbReference>
<comment type="similarity">
    <text evidence="2">Belongs to the SusD family.</text>
</comment>
<name>A0A6C0GED8_9BACT</name>
<keyword evidence="4" id="KW-0472">Membrane</keyword>
<dbReference type="CDD" id="cd08977">
    <property type="entry name" value="SusD"/>
    <property type="match status" value="1"/>
</dbReference>
<keyword evidence="3" id="KW-0732">Signal</keyword>
<keyword evidence="9" id="KW-1185">Reference proteome</keyword>
<evidence type="ECO:0000259" key="6">
    <source>
        <dbReference type="Pfam" id="PF07980"/>
    </source>
</evidence>
<dbReference type="EMBL" id="CP048222">
    <property type="protein sequence ID" value="QHT66336.1"/>
    <property type="molecule type" value="Genomic_DNA"/>
</dbReference>
<protein>
    <submittedName>
        <fullName evidence="8">RagB/SusD family nutrient uptake outer membrane protein</fullName>
    </submittedName>
</protein>
<evidence type="ECO:0000259" key="7">
    <source>
        <dbReference type="Pfam" id="PF14322"/>
    </source>
</evidence>
<evidence type="ECO:0000256" key="2">
    <source>
        <dbReference type="ARBA" id="ARBA00006275"/>
    </source>
</evidence>
<dbReference type="InterPro" id="IPR011990">
    <property type="entry name" value="TPR-like_helical_dom_sf"/>
</dbReference>
<dbReference type="SUPFAM" id="SSF48452">
    <property type="entry name" value="TPR-like"/>
    <property type="match status" value="1"/>
</dbReference>
<evidence type="ECO:0000256" key="4">
    <source>
        <dbReference type="ARBA" id="ARBA00023136"/>
    </source>
</evidence>
<gene>
    <name evidence="8" type="ORF">GXP67_06525</name>
</gene>
<dbReference type="AlphaFoldDB" id="A0A6C0GED8"/>
<dbReference type="Gene3D" id="1.25.40.390">
    <property type="match status" value="1"/>
</dbReference>
<dbReference type="InterPro" id="IPR012944">
    <property type="entry name" value="SusD_RagB_dom"/>
</dbReference>
<feature type="domain" description="RagB/SusD" evidence="6">
    <location>
        <begin position="266"/>
        <end position="467"/>
    </location>
</feature>
<dbReference type="Pfam" id="PF14322">
    <property type="entry name" value="SusD-like_3"/>
    <property type="match status" value="1"/>
</dbReference>
<proteinExistence type="inferred from homology"/>
<reference evidence="8 9" key="1">
    <citation type="submission" date="2020-01" db="EMBL/GenBank/DDBJ databases">
        <authorList>
            <person name="Kim M.K."/>
        </authorList>
    </citation>
    <scope>NUCLEOTIDE SEQUENCE [LARGE SCALE GENOMIC DNA]</scope>
    <source>
        <strain evidence="8 9">172606-1</strain>
    </source>
</reference>
<evidence type="ECO:0000256" key="5">
    <source>
        <dbReference type="ARBA" id="ARBA00023237"/>
    </source>
</evidence>
<keyword evidence="5" id="KW-0998">Cell outer membrane</keyword>
<evidence type="ECO:0000256" key="3">
    <source>
        <dbReference type="ARBA" id="ARBA00022729"/>
    </source>
</evidence>
<dbReference type="KEGG" id="rhoz:GXP67_06525"/>
<sequence length="500" mass="55745">MKKYIHRYTTLFTCSLALLMLVSCEDFLEREPQGLLTQEIFPTTPDDALQATNAIYNILRRENYNMGLFPILDIMSDDAVKGSTPFDAAPTVGPYETFTFTPSQDGLGRWWATLYEGVKRANVVIEKVPAINMDETLKNRYIAEARFLRGIFYFDLVRAWGGVPKVTSTIPPVQLPRVTAGDIYLLIEEDLLFAAANLPEKSEQNTTQYGRATKGAARGYLAKMYLFQNKFDKAEQYALEVINSGQYALEADFDNANSITGEFGVESIFEVGAVGKEGLENGGNQYANVQGVRGTPNRGWGFNRPSLNLQSSFEPNDPRLQSTVIYLGEVLDGITIAGSGDTPDVTYSPGSSTDIIEIECYNQKVWTPGQNVDTQHDHNRRLLRYADVLLMAAEALNENGKTAQALPYLNQVRARAREGNAGILPDIAETNKDLLRDLILKERRVELALENHRFWDLVRTGKAAQVLGPLGFQAGKHELLPIPQTERDLAGEILEQNPNY</sequence>
<feature type="domain" description="SusD-like N-terminal" evidence="7">
    <location>
        <begin position="103"/>
        <end position="226"/>
    </location>
</feature>
<organism evidence="8 9">
    <name type="scientific">Rhodocytophaga rosea</name>
    <dbReference type="NCBI Taxonomy" id="2704465"/>
    <lineage>
        <taxon>Bacteria</taxon>
        <taxon>Pseudomonadati</taxon>
        <taxon>Bacteroidota</taxon>
        <taxon>Cytophagia</taxon>
        <taxon>Cytophagales</taxon>
        <taxon>Rhodocytophagaceae</taxon>
        <taxon>Rhodocytophaga</taxon>
    </lineage>
</organism>
<evidence type="ECO:0000256" key="1">
    <source>
        <dbReference type="ARBA" id="ARBA00004442"/>
    </source>
</evidence>